<dbReference type="RefSeq" id="WP_016483946.1">
    <property type="nucleotide sequence ID" value="NC_021487.1"/>
</dbReference>
<gene>
    <name evidence="2" type="ORF">CCALI_02645</name>
</gene>
<dbReference type="AlphaFoldDB" id="S0F036"/>
<proteinExistence type="predicted"/>
<dbReference type="HOGENOM" id="CLU_1966655_0_0_0"/>
<evidence type="ECO:0000313" key="2">
    <source>
        <dbReference type="EMBL" id="CCW36437.1"/>
    </source>
</evidence>
<evidence type="ECO:0000256" key="1">
    <source>
        <dbReference type="SAM" id="Phobius"/>
    </source>
</evidence>
<dbReference type="PATRIC" id="fig|1303518.3.peg.2748"/>
<sequence length="127" mass="13617">MQVWDADLAATLHTGERAVKLQARGSLVGRVLGVLVFLGGVGLLGWVFYIAYGLFTAPASTALDLRFTGNPKTDPTLALIAARFGWLLFRVILLMIMAFSGSLITQKGINLFLCAGHHGGTETPSER</sequence>
<reference evidence="3" key="1">
    <citation type="submission" date="2013-03" db="EMBL/GenBank/DDBJ databases">
        <title>Genome sequence of Chthonomonas calidirosea, the first sequenced genome from the Armatimonadetes phylum (formally candidate division OP10).</title>
        <authorList>
            <person name="Lee K.C.Y."/>
            <person name="Morgan X.C."/>
            <person name="Dunfield P.F."/>
            <person name="Tamas I."/>
            <person name="Houghton K.M."/>
            <person name="Vyssotski M."/>
            <person name="Ryan J.L.J."/>
            <person name="Lagutin K."/>
            <person name="McDonald I.R."/>
            <person name="Stott M.B."/>
        </authorList>
    </citation>
    <scope>NUCLEOTIDE SEQUENCE [LARGE SCALE GENOMIC DNA]</scope>
    <source>
        <strain evidence="3">DSM 23976 / ICMP 18418 / T49</strain>
    </source>
</reference>
<dbReference type="STRING" id="454171.CP488_01446"/>
<protein>
    <submittedName>
        <fullName evidence="2">Uncharacterized protein</fullName>
    </submittedName>
</protein>
<keyword evidence="1" id="KW-1133">Transmembrane helix</keyword>
<name>S0F036_CHTCT</name>
<dbReference type="KEGG" id="ccz:CCALI_02645"/>
<evidence type="ECO:0000313" key="3">
    <source>
        <dbReference type="Proteomes" id="UP000014227"/>
    </source>
</evidence>
<dbReference type="EMBL" id="HF951689">
    <property type="protein sequence ID" value="CCW36437.1"/>
    <property type="molecule type" value="Genomic_DNA"/>
</dbReference>
<organism evidence="2 3">
    <name type="scientific">Chthonomonas calidirosea (strain DSM 23976 / ICMP 18418 / T49)</name>
    <dbReference type="NCBI Taxonomy" id="1303518"/>
    <lineage>
        <taxon>Bacteria</taxon>
        <taxon>Bacillati</taxon>
        <taxon>Armatimonadota</taxon>
        <taxon>Chthonomonadia</taxon>
        <taxon>Chthonomonadales</taxon>
        <taxon>Chthonomonadaceae</taxon>
        <taxon>Chthonomonas</taxon>
    </lineage>
</organism>
<accession>S0F036</accession>
<keyword evidence="1" id="KW-0472">Membrane</keyword>
<feature type="transmembrane region" description="Helical" evidence="1">
    <location>
        <begin position="27"/>
        <end position="55"/>
    </location>
</feature>
<feature type="transmembrane region" description="Helical" evidence="1">
    <location>
        <begin position="75"/>
        <end position="99"/>
    </location>
</feature>
<dbReference type="InParanoid" id="S0F036"/>
<keyword evidence="1" id="KW-0812">Transmembrane</keyword>
<keyword evidence="3" id="KW-1185">Reference proteome</keyword>
<dbReference type="Proteomes" id="UP000014227">
    <property type="component" value="Chromosome I"/>
</dbReference>